<sequence length="301" mass="30924">MKIQPKTLMASGMLLACLASQPAFAEDQSSTTSSTDDKGVLRFSTGINYSKGDYGELTSTKVISAPVSLKYSKDNFSIRVSVPYVRIDGPGSLIQTPEGRDGGGSGGRTDNSGPGSANSGSGSSGSGDIEVDDSGGAPISSRRSGFGDVVIASTYSFDLGNDFYIDATGKVKLPTAAKSKRLGTGKVDVTAALDFVKEVGSTTLYVHGRRKFAGNSTAVPVRDTWGAGAGASVRAGNGVTVGADYDWQQSAIVGNQASSEVTGWASFRLAKGFNMSIFGSTGLNSNSTDFAGGLTLSIRLN</sequence>
<dbReference type="PROSITE" id="PS51257">
    <property type="entry name" value="PROKAR_LIPOPROTEIN"/>
    <property type="match status" value="1"/>
</dbReference>
<protein>
    <recommendedName>
        <fullName evidence="5">MetA-pathway of phenol degradation</fullName>
    </recommendedName>
</protein>
<evidence type="ECO:0000313" key="4">
    <source>
        <dbReference type="Proteomes" id="UP000263833"/>
    </source>
</evidence>
<feature type="chain" id="PRO_5016720283" description="MetA-pathway of phenol degradation" evidence="2">
    <location>
        <begin position="26"/>
        <end position="301"/>
    </location>
</feature>
<dbReference type="Proteomes" id="UP000263833">
    <property type="component" value="Unassembled WGS sequence"/>
</dbReference>
<comment type="caution">
    <text evidence="3">The sequence shown here is derived from an EMBL/GenBank/DDBJ whole genome shotgun (WGS) entry which is preliminary data.</text>
</comment>
<organism evidence="3 4">
    <name type="scientific">Sphingorhabdus pulchriflava</name>
    <dbReference type="NCBI Taxonomy" id="2292257"/>
    <lineage>
        <taxon>Bacteria</taxon>
        <taxon>Pseudomonadati</taxon>
        <taxon>Pseudomonadota</taxon>
        <taxon>Alphaproteobacteria</taxon>
        <taxon>Sphingomonadales</taxon>
        <taxon>Sphingomonadaceae</taxon>
        <taxon>Sphingorhabdus</taxon>
    </lineage>
</organism>
<reference evidence="4" key="1">
    <citation type="submission" date="2018-08" db="EMBL/GenBank/DDBJ databases">
        <authorList>
            <person name="Kim S.-J."/>
            <person name="Jung G.-Y."/>
        </authorList>
    </citation>
    <scope>NUCLEOTIDE SEQUENCE [LARGE SCALE GENOMIC DNA]</scope>
    <source>
        <strain evidence="4">GY_G</strain>
    </source>
</reference>
<evidence type="ECO:0000313" key="3">
    <source>
        <dbReference type="EMBL" id="RDV02621.1"/>
    </source>
</evidence>
<keyword evidence="4" id="KW-1185">Reference proteome</keyword>
<feature type="signal peptide" evidence="2">
    <location>
        <begin position="1"/>
        <end position="25"/>
    </location>
</feature>
<dbReference type="OrthoDB" id="7469591at2"/>
<keyword evidence="2" id="KW-0732">Signal</keyword>
<evidence type="ECO:0008006" key="5">
    <source>
        <dbReference type="Google" id="ProtNLM"/>
    </source>
</evidence>
<name>A0A371B5C7_9SPHN</name>
<feature type="region of interest" description="Disordered" evidence="1">
    <location>
        <begin position="89"/>
        <end position="140"/>
    </location>
</feature>
<dbReference type="AlphaFoldDB" id="A0A371B5C7"/>
<evidence type="ECO:0000256" key="2">
    <source>
        <dbReference type="SAM" id="SignalP"/>
    </source>
</evidence>
<evidence type="ECO:0000256" key="1">
    <source>
        <dbReference type="SAM" id="MobiDB-lite"/>
    </source>
</evidence>
<dbReference type="RefSeq" id="WP_115549725.1">
    <property type="nucleotide sequence ID" value="NZ_QRGP01000002.1"/>
</dbReference>
<dbReference type="EMBL" id="QRGP01000002">
    <property type="protein sequence ID" value="RDV02621.1"/>
    <property type="molecule type" value="Genomic_DNA"/>
</dbReference>
<feature type="compositionally biased region" description="Low complexity" evidence="1">
    <location>
        <begin position="108"/>
        <end position="121"/>
    </location>
</feature>
<accession>A0A371B5C7</accession>
<gene>
    <name evidence="3" type="ORF">DXH95_11720</name>
</gene>
<proteinExistence type="predicted"/>